<name>A0AB33ALA4_9STRE</name>
<keyword evidence="2" id="KW-1185">Reference proteome</keyword>
<proteinExistence type="predicted"/>
<accession>A0AB33ALA4</accession>
<dbReference type="AlphaFoldDB" id="A0AB33ALA4"/>
<gene>
    <name evidence="1" type="ORF">KE3_0795</name>
</gene>
<evidence type="ECO:0000313" key="1">
    <source>
        <dbReference type="EMBL" id="AGS05301.1"/>
    </source>
</evidence>
<sequence>MFLSYFKLLLSWFDLIICGQEKYQKLTKIIDKQMKTRYNSENLKTFN</sequence>
<evidence type="ECO:0000313" key="2">
    <source>
        <dbReference type="Proteomes" id="UP000015268"/>
    </source>
</evidence>
<reference evidence="1 2" key="1">
    <citation type="journal article" date="2013" name="BMC Microbiol.">
        <title>Dynamics of fecal microbial communities in children with diarrhea of unknown etiology and genomic analysis of associated Streptococcus lutetiensis.</title>
        <authorList>
            <person name="Jin D."/>
            <person name="Chen C."/>
            <person name="Li L."/>
            <person name="Lu S."/>
            <person name="Li Z."/>
            <person name="Zhou Z."/>
            <person name="Jing H."/>
            <person name="Xu Y."/>
            <person name="Du P."/>
            <person name="Wang H."/>
            <person name="Xiong Y."/>
            <person name="Zheng H."/>
            <person name="Bai X."/>
            <person name="Sun H."/>
            <person name="Wang L."/>
            <person name="Ye C."/>
            <person name="Gottschalk M."/>
            <person name="Xu J."/>
        </authorList>
    </citation>
    <scope>NUCLEOTIDE SEQUENCE [LARGE SCALE GENOMIC DNA]</scope>
    <source>
        <strain evidence="1 2">033</strain>
    </source>
</reference>
<dbReference type="EMBL" id="CP003025">
    <property type="protein sequence ID" value="AGS05301.1"/>
    <property type="molecule type" value="Genomic_DNA"/>
</dbReference>
<dbReference type="KEGG" id="slu:KE3_0795"/>
<protein>
    <submittedName>
        <fullName evidence="1">Uncharacterized protein</fullName>
    </submittedName>
</protein>
<organism evidence="1 2">
    <name type="scientific">Streptococcus lutetiensis 033</name>
    <dbReference type="NCBI Taxonomy" id="1076934"/>
    <lineage>
        <taxon>Bacteria</taxon>
        <taxon>Bacillati</taxon>
        <taxon>Bacillota</taxon>
        <taxon>Bacilli</taxon>
        <taxon>Lactobacillales</taxon>
        <taxon>Streptococcaceae</taxon>
        <taxon>Streptococcus</taxon>
    </lineage>
</organism>
<dbReference type="Proteomes" id="UP000015268">
    <property type="component" value="Chromosome"/>
</dbReference>